<dbReference type="GO" id="GO:0044780">
    <property type="term" value="P:bacterial-type flagellum assembly"/>
    <property type="evidence" value="ECO:0007669"/>
    <property type="project" value="InterPro"/>
</dbReference>
<keyword evidence="3" id="KW-1005">Bacterial flagellum biogenesis</keyword>
<dbReference type="EMBL" id="CP054212">
    <property type="protein sequence ID" value="QKJ86753.1"/>
    <property type="molecule type" value="Genomic_DNA"/>
</dbReference>
<evidence type="ECO:0000313" key="5">
    <source>
        <dbReference type="Proteomes" id="UP000505325"/>
    </source>
</evidence>
<dbReference type="KEGG" id="pmak:PMPD1_1803"/>
<evidence type="ECO:0000256" key="2">
    <source>
        <dbReference type="ARBA" id="ARBA00007703"/>
    </source>
</evidence>
<comment type="function">
    <text evidence="1">Required for the efficient initiation of filament assembly.</text>
</comment>
<dbReference type="Proteomes" id="UP000505325">
    <property type="component" value="Chromosome"/>
</dbReference>
<name>A0A6M8UN67_9GAMM</name>
<dbReference type="InterPro" id="IPR007809">
    <property type="entry name" value="FlgN-like"/>
</dbReference>
<proteinExistence type="inferred from homology"/>
<keyword evidence="4" id="KW-0969">Cilium</keyword>
<dbReference type="InterPro" id="IPR036679">
    <property type="entry name" value="FlgN-like_sf"/>
</dbReference>
<dbReference type="AlphaFoldDB" id="A0A6M8UN67"/>
<accession>A0A6M8UN67</accession>
<reference evidence="4 5" key="1">
    <citation type="submission" date="2020-06" db="EMBL/GenBank/DDBJ databases">
        <title>Genome sequence of Paramixta manurensis strain PD-1.</title>
        <authorList>
            <person name="Lee C.W."/>
            <person name="Kim J."/>
        </authorList>
    </citation>
    <scope>NUCLEOTIDE SEQUENCE [LARGE SCALE GENOMIC DNA]</scope>
    <source>
        <strain evidence="4 5">PD-1</strain>
    </source>
</reference>
<evidence type="ECO:0000256" key="3">
    <source>
        <dbReference type="ARBA" id="ARBA00022795"/>
    </source>
</evidence>
<dbReference type="Pfam" id="PF05130">
    <property type="entry name" value="FlgN"/>
    <property type="match status" value="1"/>
</dbReference>
<keyword evidence="4" id="KW-0282">Flagellum</keyword>
<evidence type="ECO:0000313" key="4">
    <source>
        <dbReference type="EMBL" id="QKJ86753.1"/>
    </source>
</evidence>
<dbReference type="Gene3D" id="1.20.58.300">
    <property type="entry name" value="FlgN-like"/>
    <property type="match status" value="1"/>
</dbReference>
<sequence>MNNLTAVLDKMLDVLTSLNAVMDEEQQQLSVGHINSRLLQRITEDKSSLLSTLNYLDELRRQMEKQNGLQAPYHSHPVLTRSWQLIQQRTQTLRDTNTHNGLLLNQQMHFNQQALAILKPHHSQSFYGPDGQTTPDVAVSRKI</sequence>
<organism evidence="4 5">
    <name type="scientific">Paramixta manurensis</name>
    <dbReference type="NCBI Taxonomy" id="2740817"/>
    <lineage>
        <taxon>Bacteria</taxon>
        <taxon>Pseudomonadati</taxon>
        <taxon>Pseudomonadota</taxon>
        <taxon>Gammaproteobacteria</taxon>
        <taxon>Enterobacterales</taxon>
        <taxon>Erwiniaceae</taxon>
        <taxon>Paramixta</taxon>
    </lineage>
</organism>
<keyword evidence="5" id="KW-1185">Reference proteome</keyword>
<gene>
    <name evidence="4" type="ORF">PMPD1_1803</name>
</gene>
<protein>
    <submittedName>
        <fullName evidence="4">Flagellar biosynthesis protein FlgN</fullName>
    </submittedName>
</protein>
<keyword evidence="4" id="KW-0966">Cell projection</keyword>
<comment type="similarity">
    <text evidence="2">Belongs to the FlgN family.</text>
</comment>
<dbReference type="RefSeq" id="WP_173633748.1">
    <property type="nucleotide sequence ID" value="NZ_CP054212.1"/>
</dbReference>
<evidence type="ECO:0000256" key="1">
    <source>
        <dbReference type="ARBA" id="ARBA00002397"/>
    </source>
</evidence>
<dbReference type="SUPFAM" id="SSF140566">
    <property type="entry name" value="FlgN-like"/>
    <property type="match status" value="1"/>
</dbReference>